<organism evidence="2 3">
    <name type="scientific">Marasmius tenuissimus</name>
    <dbReference type="NCBI Taxonomy" id="585030"/>
    <lineage>
        <taxon>Eukaryota</taxon>
        <taxon>Fungi</taxon>
        <taxon>Dikarya</taxon>
        <taxon>Basidiomycota</taxon>
        <taxon>Agaricomycotina</taxon>
        <taxon>Agaricomycetes</taxon>
        <taxon>Agaricomycetidae</taxon>
        <taxon>Agaricales</taxon>
        <taxon>Marasmiineae</taxon>
        <taxon>Marasmiaceae</taxon>
        <taxon>Marasmius</taxon>
    </lineage>
</organism>
<dbReference type="EC" id="2.7.11.1" evidence="2"/>
<dbReference type="Proteomes" id="UP001437256">
    <property type="component" value="Unassembled WGS sequence"/>
</dbReference>
<evidence type="ECO:0000313" key="2">
    <source>
        <dbReference type="EMBL" id="KAL0060034.1"/>
    </source>
</evidence>
<dbReference type="Pfam" id="PF00069">
    <property type="entry name" value="Pkinase"/>
    <property type="match status" value="1"/>
</dbReference>
<feature type="domain" description="Protein kinase" evidence="1">
    <location>
        <begin position="118"/>
        <end position="413"/>
    </location>
</feature>
<evidence type="ECO:0000313" key="3">
    <source>
        <dbReference type="Proteomes" id="UP001437256"/>
    </source>
</evidence>
<dbReference type="SMART" id="SM00220">
    <property type="entry name" value="S_TKc"/>
    <property type="match status" value="1"/>
</dbReference>
<comment type="caution">
    <text evidence="2">The sequence shown here is derived from an EMBL/GenBank/DDBJ whole genome shotgun (WGS) entry which is preliminary data.</text>
</comment>
<keyword evidence="2" id="KW-0808">Transferase</keyword>
<dbReference type="PROSITE" id="PS50011">
    <property type="entry name" value="PROTEIN_KINASE_DOM"/>
    <property type="match status" value="1"/>
</dbReference>
<gene>
    <name evidence="2" type="primary">STK17A_3</name>
    <name evidence="2" type="ORF">AAF712_013213</name>
</gene>
<dbReference type="InterPro" id="IPR000719">
    <property type="entry name" value="Prot_kinase_dom"/>
</dbReference>
<keyword evidence="2" id="KW-0418">Kinase</keyword>
<dbReference type="EMBL" id="JBBXMP010000196">
    <property type="protein sequence ID" value="KAL0060034.1"/>
    <property type="molecule type" value="Genomic_DNA"/>
</dbReference>
<dbReference type="PANTHER" id="PTHR24347">
    <property type="entry name" value="SERINE/THREONINE-PROTEIN KINASE"/>
    <property type="match status" value="1"/>
</dbReference>
<keyword evidence="3" id="KW-1185">Reference proteome</keyword>
<evidence type="ECO:0000259" key="1">
    <source>
        <dbReference type="PROSITE" id="PS50011"/>
    </source>
</evidence>
<dbReference type="GO" id="GO:0004674">
    <property type="term" value="F:protein serine/threonine kinase activity"/>
    <property type="evidence" value="ECO:0007669"/>
    <property type="project" value="UniProtKB-EC"/>
</dbReference>
<dbReference type="SUPFAM" id="SSF56112">
    <property type="entry name" value="Protein kinase-like (PK-like)"/>
    <property type="match status" value="1"/>
</dbReference>
<dbReference type="Gene3D" id="1.10.510.10">
    <property type="entry name" value="Transferase(Phosphotransferase) domain 1"/>
    <property type="match status" value="1"/>
</dbReference>
<sequence length="413" mass="47672">MAFDENETLVILLFGLKLVKVQCKKWTELSEVLDQIPQSEEYDLPERIVTIMKQYRGRNLRYFALKHPHPIHDLDVPTEVDPENLVPFRGGHGFTTQCINESWPNDGSCLNLVVEEPLSIEELEGTERFHSREVILFLKQFNVEVFPRGGKDSNIGSGWMNETQHIWCKIVSKREFQVYEDLREHDPDSHHVVPLIVNPLLLPTGDYLITMPHCGTNLYMLIKPSERSVLAGSVILRIAQQLCRAIAFLHSHNMYHLDIKPQNLALNTENNSNELHVIDLGWVMRGQQPCYLRRATGTYEYSPPEVRRWHEWEDAREEDPESVNEAPTPKRFNPLKADVWAVGNVLLILLSNVLEDEELDVEFADQLWEFGTWLTKKRPKMEEAIGRLNELVAHPEVRRTPSPTDSAIHISSP</sequence>
<name>A0ABR2ZFP3_9AGAR</name>
<reference evidence="2 3" key="1">
    <citation type="submission" date="2024-05" db="EMBL/GenBank/DDBJ databases">
        <title>A draft genome resource for the thread blight pathogen Marasmius tenuissimus strain MS-2.</title>
        <authorList>
            <person name="Yulfo-Soto G.E."/>
            <person name="Baruah I.K."/>
            <person name="Amoako-Attah I."/>
            <person name="Bukari Y."/>
            <person name="Meinhardt L.W."/>
            <person name="Bailey B.A."/>
            <person name="Cohen S.P."/>
        </authorList>
    </citation>
    <scope>NUCLEOTIDE SEQUENCE [LARGE SCALE GENOMIC DNA]</scope>
    <source>
        <strain evidence="2 3">MS-2</strain>
    </source>
</reference>
<protein>
    <submittedName>
        <fullName evidence="2">Serine/threonine-protein kinase 17A</fullName>
        <ecNumber evidence="2">2.7.11.1</ecNumber>
    </submittedName>
</protein>
<proteinExistence type="predicted"/>
<dbReference type="InterPro" id="IPR011009">
    <property type="entry name" value="Kinase-like_dom_sf"/>
</dbReference>
<accession>A0ABR2ZFP3</accession>